<organism evidence="1 2">
    <name type="scientific">Microbacterium oxydans</name>
    <dbReference type="NCBI Taxonomy" id="82380"/>
    <lineage>
        <taxon>Bacteria</taxon>
        <taxon>Bacillati</taxon>
        <taxon>Actinomycetota</taxon>
        <taxon>Actinomycetes</taxon>
        <taxon>Micrococcales</taxon>
        <taxon>Microbacteriaceae</taxon>
        <taxon>Microbacterium</taxon>
    </lineage>
</organism>
<dbReference type="EMBL" id="CP031422">
    <property type="protein sequence ID" value="AZS42156.1"/>
    <property type="molecule type" value="Genomic_DNA"/>
</dbReference>
<reference evidence="1 2" key="1">
    <citation type="submission" date="2018-08" db="EMBL/GenBank/DDBJ databases">
        <title>Microbacterium oxydans strain HG3.</title>
        <authorList>
            <person name="ORTET P."/>
        </authorList>
    </citation>
    <scope>NUCLEOTIDE SEQUENCE [LARGE SCALE GENOMIC DNA]</scope>
    <source>
        <strain evidence="1 2">HG3</strain>
    </source>
</reference>
<dbReference type="RefSeq" id="WP_127012777.1">
    <property type="nucleotide sequence ID" value="NZ_CP031422.1"/>
</dbReference>
<dbReference type="AlphaFoldDB" id="A0A3S9WPY0"/>
<dbReference type="KEGG" id="moy:CVS54_03518"/>
<name>A0A3S9WPY0_9MICO</name>
<sequence length="134" mass="14770">MIPFGPQLIGQTEKALNALLLTLLFPHALSEREWVTLRLVSQFEGEGSVDRFVADRLHDPDSALFLRALQERGLVEGSHLSPTGTTLVAEISREIARVSGPIWDEVDHDDALAATRALNHILEKARLLLRASAV</sequence>
<evidence type="ECO:0000313" key="2">
    <source>
        <dbReference type="Proteomes" id="UP000274841"/>
    </source>
</evidence>
<dbReference type="Proteomes" id="UP000274841">
    <property type="component" value="Chromosome"/>
</dbReference>
<gene>
    <name evidence="1" type="ORF">CVS54_03518</name>
</gene>
<proteinExistence type="predicted"/>
<accession>A0A3S9WPY0</accession>
<dbReference type="Gene3D" id="1.10.10.10">
    <property type="entry name" value="Winged helix-like DNA-binding domain superfamily/Winged helix DNA-binding domain"/>
    <property type="match status" value="1"/>
</dbReference>
<evidence type="ECO:0008006" key="3">
    <source>
        <dbReference type="Google" id="ProtNLM"/>
    </source>
</evidence>
<protein>
    <recommendedName>
        <fullName evidence="3">HTH marR-type domain-containing protein</fullName>
    </recommendedName>
</protein>
<evidence type="ECO:0000313" key="1">
    <source>
        <dbReference type="EMBL" id="AZS42156.1"/>
    </source>
</evidence>
<dbReference type="InterPro" id="IPR036388">
    <property type="entry name" value="WH-like_DNA-bd_sf"/>
</dbReference>